<proteinExistence type="inferred from homology"/>
<dbReference type="FunFam" id="3.30.160.60:FF:000125">
    <property type="entry name" value="Putative zinc finger protein 143"/>
    <property type="match status" value="2"/>
</dbReference>
<dbReference type="EMBL" id="CABVLU010000003">
    <property type="protein sequence ID" value="VVT53137.1"/>
    <property type="molecule type" value="Genomic_DNA"/>
</dbReference>
<evidence type="ECO:0000256" key="3">
    <source>
        <dbReference type="ARBA" id="ARBA00022723"/>
    </source>
</evidence>
<dbReference type="SMART" id="SM00355">
    <property type="entry name" value="ZnF_C2H2"/>
    <property type="match status" value="10"/>
</dbReference>
<feature type="domain" description="C2H2-type" evidence="11">
    <location>
        <begin position="561"/>
        <end position="597"/>
    </location>
</feature>
<dbReference type="RefSeq" id="XP_031854031.1">
    <property type="nucleotide sequence ID" value="XM_031998140.1"/>
</dbReference>
<keyword evidence="7" id="KW-0539">Nucleus</keyword>
<feature type="domain" description="C2H2-type" evidence="11">
    <location>
        <begin position="600"/>
        <end position="632"/>
    </location>
</feature>
<comment type="similarity">
    <text evidence="2">Belongs to the krueppel C2H2-type zinc-finger protein family.</text>
</comment>
<gene>
    <name evidence="12" type="ORF">SAPINGB_P003422</name>
</gene>
<dbReference type="GO" id="GO:0005634">
    <property type="term" value="C:nucleus"/>
    <property type="evidence" value="ECO:0007669"/>
    <property type="project" value="UniProtKB-SubCell"/>
</dbReference>
<dbReference type="FunFam" id="3.30.160.60:FF:001498">
    <property type="entry name" value="Zinc finger protein 404"/>
    <property type="match status" value="1"/>
</dbReference>
<dbReference type="SUPFAM" id="SSF57667">
    <property type="entry name" value="beta-beta-alpha zinc fingers"/>
    <property type="match status" value="3"/>
</dbReference>
<feature type="compositionally biased region" description="Polar residues" evidence="9">
    <location>
        <begin position="202"/>
        <end position="227"/>
    </location>
</feature>
<dbReference type="PROSITE" id="PS00028">
    <property type="entry name" value="ZINC_FINGER_C2H2_1"/>
    <property type="match status" value="4"/>
</dbReference>
<evidence type="ECO:0000256" key="4">
    <source>
        <dbReference type="ARBA" id="ARBA00022737"/>
    </source>
</evidence>
<keyword evidence="10" id="KW-1133">Transmembrane helix</keyword>
<evidence type="ECO:0000256" key="9">
    <source>
        <dbReference type="SAM" id="MobiDB-lite"/>
    </source>
</evidence>
<dbReference type="PANTHER" id="PTHR19818:SF139">
    <property type="entry name" value="PAIR-RULE PROTEIN ODD-PAIRED"/>
    <property type="match status" value="1"/>
</dbReference>
<evidence type="ECO:0000313" key="13">
    <source>
        <dbReference type="Proteomes" id="UP000398389"/>
    </source>
</evidence>
<dbReference type="FunFam" id="3.30.160.60:FF:002343">
    <property type="entry name" value="Zinc finger protein 33A"/>
    <property type="match status" value="1"/>
</dbReference>
<dbReference type="InterPro" id="IPR056436">
    <property type="entry name" value="Znf-C2H2_ZIC1-5/GLI1-3-like"/>
</dbReference>
<feature type="compositionally biased region" description="Low complexity" evidence="9">
    <location>
        <begin position="157"/>
        <end position="166"/>
    </location>
</feature>
<evidence type="ECO:0000313" key="12">
    <source>
        <dbReference type="EMBL" id="VVT53137.1"/>
    </source>
</evidence>
<feature type="region of interest" description="Disordered" evidence="9">
    <location>
        <begin position="463"/>
        <end position="486"/>
    </location>
</feature>
<feature type="domain" description="C2H2-type" evidence="11">
    <location>
        <begin position="661"/>
        <end position="688"/>
    </location>
</feature>
<feature type="compositionally biased region" description="Low complexity" evidence="9">
    <location>
        <begin position="467"/>
        <end position="483"/>
    </location>
</feature>
<dbReference type="Pfam" id="PF00096">
    <property type="entry name" value="zf-C2H2"/>
    <property type="match status" value="4"/>
</dbReference>
<evidence type="ECO:0000256" key="6">
    <source>
        <dbReference type="ARBA" id="ARBA00022833"/>
    </source>
</evidence>
<keyword evidence="4" id="KW-0677">Repeat</keyword>
<keyword evidence="10" id="KW-0812">Transmembrane</keyword>
<dbReference type="OrthoDB" id="3437960at2759"/>
<evidence type="ECO:0000256" key="1">
    <source>
        <dbReference type="ARBA" id="ARBA00004123"/>
    </source>
</evidence>
<protein>
    <recommendedName>
        <fullName evidence="11">C2H2-type domain-containing protein</fullName>
    </recommendedName>
</protein>
<dbReference type="Gene3D" id="3.30.160.60">
    <property type="entry name" value="Classic Zinc Finger"/>
    <property type="match status" value="5"/>
</dbReference>
<keyword evidence="13" id="KW-1185">Reference proteome</keyword>
<feature type="domain" description="C2H2-type" evidence="11">
    <location>
        <begin position="633"/>
        <end position="660"/>
    </location>
</feature>
<accession>A0A5E8BUR0</accession>
<dbReference type="GO" id="GO:0000981">
    <property type="term" value="F:DNA-binding transcription factor activity, RNA polymerase II-specific"/>
    <property type="evidence" value="ECO:0007669"/>
    <property type="project" value="UniProtKB-ARBA"/>
</dbReference>
<keyword evidence="5 8" id="KW-0863">Zinc-finger</keyword>
<reference evidence="12 13" key="1">
    <citation type="submission" date="2019-09" db="EMBL/GenBank/DDBJ databases">
        <authorList>
            <person name="Brejova B."/>
        </authorList>
    </citation>
    <scope>NUCLEOTIDE SEQUENCE [LARGE SCALE GENOMIC DNA]</scope>
</reference>
<comment type="subcellular location">
    <subcellularLocation>
        <location evidence="1">Nucleus</location>
    </subcellularLocation>
</comment>
<feature type="domain" description="C2H2-type" evidence="11">
    <location>
        <begin position="719"/>
        <end position="748"/>
    </location>
</feature>
<sequence length="762" mass="85847">MFHITIHILLPILFLIFILILILILILIPIPIFKVPIVHTLRTLMALILTILITHILILINLLKCQEAAICHNLEKAVCLNRIKPCPSQAIFPQLPYEATHHQNHSHIHYNHKPSSLAERTLTSIENLDVKSPHSPLPSSNHSNNISQVLTELSSSSSLQPRYSSSRIQQQPPPLKKIRLPDTELPFKSASFPATINKEQKTGGSQQYSKFLSPDQSSNPQAIGTESNTRKRSADEIFEKPKQDEPVNFYCHWGDGCDTAKFSTEIDLDLHLRSQHLKPFEQNSLNQNLPPLPPPPTSSITSFPKPSTKDTAAIDNKFVVCNWDSCNLELSEFDSLLDHIKKDHGQSYSRFPHSECNHNHVENKNNEKPLQCLWQSCSFNTGNFDLFDSHLSTHINPAVTLNDTDACTLSNCSDETHQHALKNGVTMFQCEWNSCNFKAENFNDFTSHVRQNHVLSTLEAAGTGMDTTTNSTNSTNSTTNKSKPPFPLYPIPASGLTESHPIDVTSCTENTKDKSYFEDNVTADHAEAIAHVKSEFRRKLNFRRPCSDTDEDNNGPPVCRWLCEDPETGQTHECGETFADPAALTAHVSEVHVGFRKSQYVCQWAGCSRHSRPFAQRQKMTRHMQTHTKNKPYRCNICGNCFAEDAVLRQHMRIHSGEKPFECKVCGKKFTASTALSVHLRTHTGEKPLMCKWPGCGKRFSESSNLTKHMKTHMADRPFACSVEGCGKRFGRNDQLQRHLKTHEKRLKKELASAAAPHSDSL</sequence>
<keyword evidence="3" id="KW-0479">Metal-binding</keyword>
<dbReference type="Pfam" id="PF23561">
    <property type="entry name" value="zf-C2H2_15"/>
    <property type="match status" value="1"/>
</dbReference>
<keyword evidence="10" id="KW-0472">Membrane</keyword>
<dbReference type="GO" id="GO:0008270">
    <property type="term" value="F:zinc ion binding"/>
    <property type="evidence" value="ECO:0007669"/>
    <property type="project" value="UniProtKB-KW"/>
</dbReference>
<dbReference type="Proteomes" id="UP000398389">
    <property type="component" value="Unassembled WGS sequence"/>
</dbReference>
<dbReference type="AlphaFoldDB" id="A0A5E8BUR0"/>
<dbReference type="InterPro" id="IPR050329">
    <property type="entry name" value="GLI_C2H2-zinc-finger"/>
</dbReference>
<keyword evidence="6" id="KW-0862">Zinc</keyword>
<dbReference type="InterPro" id="IPR013087">
    <property type="entry name" value="Znf_C2H2_type"/>
</dbReference>
<feature type="region of interest" description="Disordered" evidence="9">
    <location>
        <begin position="199"/>
        <end position="233"/>
    </location>
</feature>
<dbReference type="GeneID" id="43582240"/>
<evidence type="ECO:0000256" key="2">
    <source>
        <dbReference type="ARBA" id="ARBA00006991"/>
    </source>
</evidence>
<feature type="region of interest" description="Disordered" evidence="9">
    <location>
        <begin position="157"/>
        <end position="179"/>
    </location>
</feature>
<name>A0A5E8BUR0_9ASCO</name>
<organism evidence="12 13">
    <name type="scientific">Magnusiomyces paraingens</name>
    <dbReference type="NCBI Taxonomy" id="2606893"/>
    <lineage>
        <taxon>Eukaryota</taxon>
        <taxon>Fungi</taxon>
        <taxon>Dikarya</taxon>
        <taxon>Ascomycota</taxon>
        <taxon>Saccharomycotina</taxon>
        <taxon>Dipodascomycetes</taxon>
        <taxon>Dipodascales</taxon>
        <taxon>Dipodascaceae</taxon>
        <taxon>Magnusiomyces</taxon>
    </lineage>
</organism>
<feature type="transmembrane region" description="Helical" evidence="10">
    <location>
        <begin position="6"/>
        <end position="32"/>
    </location>
</feature>
<dbReference type="PROSITE" id="PS50157">
    <property type="entry name" value="ZINC_FINGER_C2H2_2"/>
    <property type="match status" value="6"/>
</dbReference>
<dbReference type="GO" id="GO:0045944">
    <property type="term" value="P:positive regulation of transcription by RNA polymerase II"/>
    <property type="evidence" value="ECO:0007669"/>
    <property type="project" value="UniProtKB-ARBA"/>
</dbReference>
<evidence type="ECO:0000256" key="5">
    <source>
        <dbReference type="ARBA" id="ARBA00022771"/>
    </source>
</evidence>
<evidence type="ECO:0000256" key="10">
    <source>
        <dbReference type="SAM" id="Phobius"/>
    </source>
</evidence>
<evidence type="ECO:0000256" key="8">
    <source>
        <dbReference type="PROSITE-ProRule" id="PRU00042"/>
    </source>
</evidence>
<dbReference type="GO" id="GO:0000978">
    <property type="term" value="F:RNA polymerase II cis-regulatory region sequence-specific DNA binding"/>
    <property type="evidence" value="ECO:0007669"/>
    <property type="project" value="TreeGrafter"/>
</dbReference>
<evidence type="ECO:0000256" key="7">
    <source>
        <dbReference type="ARBA" id="ARBA00023242"/>
    </source>
</evidence>
<dbReference type="PANTHER" id="PTHR19818">
    <property type="entry name" value="ZINC FINGER PROTEIN ZIC AND GLI"/>
    <property type="match status" value="1"/>
</dbReference>
<feature type="transmembrane region" description="Helical" evidence="10">
    <location>
        <begin position="44"/>
        <end position="63"/>
    </location>
</feature>
<dbReference type="InterPro" id="IPR036236">
    <property type="entry name" value="Znf_C2H2_sf"/>
</dbReference>
<feature type="domain" description="C2H2-type" evidence="11">
    <location>
        <begin position="689"/>
        <end position="718"/>
    </location>
</feature>
<evidence type="ECO:0000259" key="11">
    <source>
        <dbReference type="PROSITE" id="PS50157"/>
    </source>
</evidence>